<feature type="compositionally biased region" description="Low complexity" evidence="14">
    <location>
        <begin position="66"/>
        <end position="84"/>
    </location>
</feature>
<dbReference type="GO" id="GO:0055085">
    <property type="term" value="P:transmembrane transport"/>
    <property type="evidence" value="ECO:0007669"/>
    <property type="project" value="InterPro"/>
</dbReference>
<evidence type="ECO:0000256" key="13">
    <source>
        <dbReference type="RuleBase" id="RU362123"/>
    </source>
</evidence>
<keyword evidence="9 13" id="KW-0653">Protein transport</keyword>
<evidence type="ECO:0000256" key="2">
    <source>
        <dbReference type="ARBA" id="ARBA00006555"/>
    </source>
</evidence>
<dbReference type="PRINTS" id="PR01374">
    <property type="entry name" value="TONBPROTEIN"/>
</dbReference>
<feature type="region of interest" description="Disordered" evidence="14">
    <location>
        <begin position="110"/>
        <end position="209"/>
    </location>
</feature>
<evidence type="ECO:0000256" key="9">
    <source>
        <dbReference type="ARBA" id="ARBA00022927"/>
    </source>
</evidence>
<evidence type="ECO:0000256" key="8">
    <source>
        <dbReference type="ARBA" id="ARBA00022737"/>
    </source>
</evidence>
<comment type="subunit">
    <text evidence="12">Homodimer. Forms a complex with the accessory proteins ExbB and ExbD.</text>
</comment>
<dbReference type="NCBIfam" id="TIGR01352">
    <property type="entry name" value="tonB_Cterm"/>
    <property type="match status" value="1"/>
</dbReference>
<feature type="compositionally biased region" description="Basic and acidic residues" evidence="14">
    <location>
        <begin position="120"/>
        <end position="129"/>
    </location>
</feature>
<comment type="function">
    <text evidence="13">Interacts with outer membrane receptor proteins that carry out high-affinity binding and energy dependent uptake into the periplasmic space of specific substrates. It could act to transduce energy from the cytoplasmic membrane to specific energy-requiring processes in the outer membrane, resulting in the release into the periplasm of ligands bound by these outer membrane proteins.</text>
</comment>
<dbReference type="Gene3D" id="3.30.2420.10">
    <property type="entry name" value="TonB"/>
    <property type="match status" value="1"/>
</dbReference>
<comment type="subcellular location">
    <subcellularLocation>
        <location evidence="1 13">Cell inner membrane</location>
        <topology evidence="1 13">Single-pass membrane protein</topology>
        <orientation evidence="1 13">Periplasmic side</orientation>
    </subcellularLocation>
</comment>
<dbReference type="InterPro" id="IPR006260">
    <property type="entry name" value="TonB/TolA_C"/>
</dbReference>
<dbReference type="InterPro" id="IPR003538">
    <property type="entry name" value="TonB"/>
</dbReference>
<dbReference type="PANTHER" id="PTHR33446">
    <property type="entry name" value="PROTEIN TONB-RELATED"/>
    <property type="match status" value="1"/>
</dbReference>
<evidence type="ECO:0000256" key="12">
    <source>
        <dbReference type="ARBA" id="ARBA00025849"/>
    </source>
</evidence>
<evidence type="ECO:0000256" key="5">
    <source>
        <dbReference type="ARBA" id="ARBA00022475"/>
    </source>
</evidence>
<evidence type="ECO:0000256" key="11">
    <source>
        <dbReference type="ARBA" id="ARBA00023136"/>
    </source>
</evidence>
<dbReference type="AlphaFoldDB" id="A0AB39II78"/>
<evidence type="ECO:0000256" key="4">
    <source>
        <dbReference type="ARBA" id="ARBA00022448"/>
    </source>
</evidence>
<proteinExistence type="inferred from homology"/>
<organism evidence="16">
    <name type="scientific">Dickeya oryzae</name>
    <dbReference type="NCBI Taxonomy" id="1240404"/>
    <lineage>
        <taxon>Bacteria</taxon>
        <taxon>Pseudomonadati</taxon>
        <taxon>Pseudomonadota</taxon>
        <taxon>Gammaproteobacteria</taxon>
        <taxon>Enterobacterales</taxon>
        <taxon>Pectobacteriaceae</taxon>
        <taxon>Dickeya</taxon>
    </lineage>
</organism>
<dbReference type="SUPFAM" id="SSF74653">
    <property type="entry name" value="TolA/TonB C-terminal domain"/>
    <property type="match status" value="1"/>
</dbReference>
<dbReference type="InterPro" id="IPR051045">
    <property type="entry name" value="TonB-dependent_transducer"/>
</dbReference>
<feature type="region of interest" description="Disordered" evidence="14">
    <location>
        <begin position="58"/>
        <end position="84"/>
    </location>
</feature>
<evidence type="ECO:0000256" key="6">
    <source>
        <dbReference type="ARBA" id="ARBA00022519"/>
    </source>
</evidence>
<dbReference type="PROSITE" id="PS52015">
    <property type="entry name" value="TONB_CTD"/>
    <property type="match status" value="1"/>
</dbReference>
<keyword evidence="10" id="KW-1133">Transmembrane helix</keyword>
<comment type="similarity">
    <text evidence="2 13">Belongs to the TonB family.</text>
</comment>
<accession>A0AB39II78</accession>
<dbReference type="GO" id="GO:0015031">
    <property type="term" value="P:protein transport"/>
    <property type="evidence" value="ECO:0007669"/>
    <property type="project" value="UniProtKB-UniRule"/>
</dbReference>
<gene>
    <name evidence="16" type="ORF">LF923_0003845</name>
</gene>
<dbReference type="PANTHER" id="PTHR33446:SF8">
    <property type="entry name" value="PROTEIN TONB"/>
    <property type="match status" value="1"/>
</dbReference>
<dbReference type="InterPro" id="IPR037682">
    <property type="entry name" value="TonB_C"/>
</dbReference>
<keyword evidence="4 13" id="KW-0813">Transport</keyword>
<sequence length="298" mass="31862">MKVTHSFLLSVAVHLSVLWALLWGVVSREQVVLQAGRAGESAASMHVTSFSPHSVRLFSSHPEPSPSVEPVTVPEKPTVPETPTVPEKNAIAAASAVPVNERAVVRMVSAETAAKTRPQKPPEKPRETPRTPVDATPVRASEKTDDRNMPMAVRSDSRDTPVKAEAPFAGQGDRATAPVSASMSAGGQAAPQGESTQGQATRGAGSSQNDVLKALQRRVSYPVRARSMGVEGQVRLRFDVTSSGTVTNIRVLSENPDGMFSSDVIKDMARWRYQAGSPAIDQTVSVIFRLSGHIELQN</sequence>
<feature type="domain" description="TonB C-terminal" evidence="15">
    <location>
        <begin position="206"/>
        <end position="297"/>
    </location>
</feature>
<evidence type="ECO:0000256" key="10">
    <source>
        <dbReference type="ARBA" id="ARBA00022989"/>
    </source>
</evidence>
<keyword evidence="6 13" id="KW-0997">Cell inner membrane</keyword>
<dbReference type="Pfam" id="PF03544">
    <property type="entry name" value="TonB_C"/>
    <property type="match status" value="1"/>
</dbReference>
<reference evidence="16" key="1">
    <citation type="submission" date="2024-07" db="EMBL/GenBank/DDBJ databases">
        <authorList>
            <person name="Pedron J."/>
        </authorList>
    </citation>
    <scope>NUCLEOTIDE SEQUENCE</scope>
    <source>
        <strain evidence="16">A642-S2-A17</strain>
    </source>
</reference>
<evidence type="ECO:0000256" key="3">
    <source>
        <dbReference type="ARBA" id="ARBA00022362"/>
    </source>
</evidence>
<evidence type="ECO:0000256" key="14">
    <source>
        <dbReference type="SAM" id="MobiDB-lite"/>
    </source>
</evidence>
<dbReference type="GO" id="GO:0031992">
    <property type="term" value="F:energy transducer activity"/>
    <property type="evidence" value="ECO:0007669"/>
    <property type="project" value="InterPro"/>
</dbReference>
<keyword evidence="11" id="KW-0472">Membrane</keyword>
<feature type="compositionally biased region" description="Polar residues" evidence="14">
    <location>
        <begin position="193"/>
        <end position="209"/>
    </location>
</feature>
<name>A0AB39II78_9GAMM</name>
<dbReference type="GO" id="GO:0030288">
    <property type="term" value="C:outer membrane-bounded periplasmic space"/>
    <property type="evidence" value="ECO:0007669"/>
    <property type="project" value="InterPro"/>
</dbReference>
<keyword evidence="5 13" id="KW-1003">Cell membrane</keyword>
<keyword evidence="7" id="KW-0812">Transmembrane</keyword>
<evidence type="ECO:0000259" key="15">
    <source>
        <dbReference type="PROSITE" id="PS52015"/>
    </source>
</evidence>
<dbReference type="RefSeq" id="WP_226100331.1">
    <property type="nucleotide sequence ID" value="NZ_CP162411.1"/>
</dbReference>
<keyword evidence="13" id="KW-0735">Signal-anchor</keyword>
<evidence type="ECO:0000313" key="16">
    <source>
        <dbReference type="EMBL" id="XDL15400.1"/>
    </source>
</evidence>
<keyword evidence="8" id="KW-0677">Repeat</keyword>
<dbReference type="EMBL" id="CP162411">
    <property type="protein sequence ID" value="XDL15400.1"/>
    <property type="molecule type" value="Genomic_DNA"/>
</dbReference>
<protein>
    <recommendedName>
        <fullName evidence="3 13">Protein TonB</fullName>
    </recommendedName>
</protein>
<evidence type="ECO:0000256" key="1">
    <source>
        <dbReference type="ARBA" id="ARBA00004383"/>
    </source>
</evidence>
<dbReference type="GO" id="GO:0015891">
    <property type="term" value="P:siderophore transport"/>
    <property type="evidence" value="ECO:0007669"/>
    <property type="project" value="InterPro"/>
</dbReference>
<dbReference type="GO" id="GO:0098797">
    <property type="term" value="C:plasma membrane protein complex"/>
    <property type="evidence" value="ECO:0007669"/>
    <property type="project" value="TreeGrafter"/>
</dbReference>
<evidence type="ECO:0000256" key="7">
    <source>
        <dbReference type="ARBA" id="ARBA00022692"/>
    </source>
</evidence>